<protein>
    <submittedName>
        <fullName evidence="3">Uncharacterized protein LOC104722198</fullName>
    </submittedName>
</protein>
<accession>A0ABM0UBA5</accession>
<evidence type="ECO:0000256" key="1">
    <source>
        <dbReference type="SAM" id="MobiDB-lite"/>
    </source>
</evidence>
<dbReference type="Gene3D" id="3.90.70.10">
    <property type="entry name" value="Cysteine proteinases"/>
    <property type="match status" value="1"/>
</dbReference>
<evidence type="ECO:0000313" key="2">
    <source>
        <dbReference type="Proteomes" id="UP000694864"/>
    </source>
</evidence>
<reference evidence="2" key="1">
    <citation type="journal article" date="2014" name="Nat. Commun.">
        <title>The emerging biofuel crop Camelina sativa retains a highly undifferentiated hexaploid genome structure.</title>
        <authorList>
            <person name="Kagale S."/>
            <person name="Koh C."/>
            <person name="Nixon J."/>
            <person name="Bollina V."/>
            <person name="Clarke W.E."/>
            <person name="Tuteja R."/>
            <person name="Spillane C."/>
            <person name="Robinson S.J."/>
            <person name="Links M.G."/>
            <person name="Clarke C."/>
            <person name="Higgins E.E."/>
            <person name="Huebert T."/>
            <person name="Sharpe A.G."/>
            <person name="Parkin I.A."/>
        </authorList>
    </citation>
    <scope>NUCLEOTIDE SEQUENCE [LARGE SCALE GENOMIC DNA]</scope>
    <source>
        <strain evidence="2">cv. DH55</strain>
    </source>
</reference>
<keyword evidence="2" id="KW-1185">Reference proteome</keyword>
<organism evidence="2 3">
    <name type="scientific">Camelina sativa</name>
    <name type="common">False flax</name>
    <name type="synonym">Myagrum sativum</name>
    <dbReference type="NCBI Taxonomy" id="90675"/>
    <lineage>
        <taxon>Eukaryota</taxon>
        <taxon>Viridiplantae</taxon>
        <taxon>Streptophyta</taxon>
        <taxon>Embryophyta</taxon>
        <taxon>Tracheophyta</taxon>
        <taxon>Spermatophyta</taxon>
        <taxon>Magnoliopsida</taxon>
        <taxon>eudicotyledons</taxon>
        <taxon>Gunneridae</taxon>
        <taxon>Pentapetalae</taxon>
        <taxon>rosids</taxon>
        <taxon>malvids</taxon>
        <taxon>Brassicales</taxon>
        <taxon>Brassicaceae</taxon>
        <taxon>Camelineae</taxon>
        <taxon>Camelina</taxon>
    </lineage>
</organism>
<dbReference type="RefSeq" id="XP_010438636.1">
    <property type="nucleotide sequence ID" value="XM_010440334.2"/>
</dbReference>
<name>A0ABM0UBA5_CAMSA</name>
<dbReference type="SUPFAM" id="SSF54001">
    <property type="entry name" value="Cysteine proteinases"/>
    <property type="match status" value="1"/>
</dbReference>
<dbReference type="InterPro" id="IPR038765">
    <property type="entry name" value="Papain-like_cys_pep_sf"/>
</dbReference>
<proteinExistence type="predicted"/>
<dbReference type="GeneID" id="104722198"/>
<dbReference type="Proteomes" id="UP000694864">
    <property type="component" value="Chromosome 11"/>
</dbReference>
<feature type="region of interest" description="Disordered" evidence="1">
    <location>
        <begin position="1"/>
        <end position="41"/>
    </location>
</feature>
<gene>
    <name evidence="3" type="primary">LOC104722198</name>
</gene>
<reference evidence="3" key="2">
    <citation type="submission" date="2025-08" db="UniProtKB">
        <authorList>
            <consortium name="RefSeq"/>
        </authorList>
    </citation>
    <scope>IDENTIFICATION</scope>
    <source>
        <tissue evidence="3">Leaf</tissue>
    </source>
</reference>
<feature type="compositionally biased region" description="Basic and acidic residues" evidence="1">
    <location>
        <begin position="20"/>
        <end position="41"/>
    </location>
</feature>
<evidence type="ECO:0000313" key="3">
    <source>
        <dbReference type="RefSeq" id="XP_010438636.1"/>
    </source>
</evidence>
<sequence>MGKTQKRKASASPSTETGDDALKKKQKIREPKSQEEMRKSFKEVKDICKNIRDLLKKLPKKTDVPGVFAKWQKTTQSKWSKSTHLYSWNKNDILAGQCVQTEDNCWAISFYRQWYALMKIKGVAGANLTIEKIMDGVPLFYQAKNRTLKSIQHLVDFMKNEGYVEEILVHNKPEEESQSEDFEGLVERLLLDAPLVVEIDQFPSYFTSQGKDLLHPTSTELKRQAYEEYPSHLALLTGHGYLLEEGKEPLEFWELYDSYGIDWGYSGLTWILKGHGLIKSAYEMRVNRQE</sequence>